<dbReference type="RefSeq" id="WP_305008357.1">
    <property type="nucleotide sequence ID" value="NZ_JAUQSY010000015.1"/>
</dbReference>
<evidence type="ECO:0000256" key="2">
    <source>
        <dbReference type="SAM" id="SignalP"/>
    </source>
</evidence>
<feature type="signal peptide" evidence="2">
    <location>
        <begin position="1"/>
        <end position="18"/>
    </location>
</feature>
<name>A0ABT9BFB8_9BACT</name>
<keyword evidence="6" id="KW-1185">Reference proteome</keyword>
<keyword evidence="2" id="KW-0732">Signal</keyword>
<dbReference type="InterPro" id="IPR021729">
    <property type="entry name" value="DUF3298"/>
</dbReference>
<protein>
    <submittedName>
        <fullName evidence="5">DUF3298 domain-containing protein</fullName>
    </submittedName>
</protein>
<proteinExistence type="predicted"/>
<dbReference type="Gene3D" id="3.90.640.20">
    <property type="entry name" value="Heat-shock cognate protein, ATPase"/>
    <property type="match status" value="1"/>
</dbReference>
<comment type="caution">
    <text evidence="5">The sequence shown here is derived from an EMBL/GenBank/DDBJ whole genome shotgun (WGS) entry which is preliminary data.</text>
</comment>
<organism evidence="5 6">
    <name type="scientific">Hymenobacter aranciens</name>
    <dbReference type="NCBI Taxonomy" id="3063996"/>
    <lineage>
        <taxon>Bacteria</taxon>
        <taxon>Pseudomonadati</taxon>
        <taxon>Bacteroidota</taxon>
        <taxon>Cytophagia</taxon>
        <taxon>Cytophagales</taxon>
        <taxon>Hymenobacteraceae</taxon>
        <taxon>Hymenobacter</taxon>
    </lineage>
</organism>
<evidence type="ECO:0000259" key="3">
    <source>
        <dbReference type="Pfam" id="PF11738"/>
    </source>
</evidence>
<feature type="chain" id="PRO_5046391412" evidence="2">
    <location>
        <begin position="19"/>
        <end position="388"/>
    </location>
</feature>
<dbReference type="InterPro" id="IPR037126">
    <property type="entry name" value="PdaC/RsiV-like_sf"/>
</dbReference>
<reference evidence="5" key="1">
    <citation type="submission" date="2023-07" db="EMBL/GenBank/DDBJ databases">
        <authorList>
            <person name="Kim M.K."/>
        </authorList>
    </citation>
    <scope>NUCLEOTIDE SEQUENCE</scope>
    <source>
        <strain evidence="5">ASUV-10-1</strain>
    </source>
</reference>
<feature type="region of interest" description="Disordered" evidence="1">
    <location>
        <begin position="22"/>
        <end position="44"/>
    </location>
</feature>
<evidence type="ECO:0000259" key="4">
    <source>
        <dbReference type="Pfam" id="PF13739"/>
    </source>
</evidence>
<accession>A0ABT9BFB8</accession>
<evidence type="ECO:0000256" key="1">
    <source>
        <dbReference type="SAM" id="MobiDB-lite"/>
    </source>
</evidence>
<feature type="domain" description="Deacetylase PdaC" evidence="4">
    <location>
        <begin position="223"/>
        <end position="280"/>
    </location>
</feature>
<dbReference type="PROSITE" id="PS51257">
    <property type="entry name" value="PROKAR_LIPOPROTEIN"/>
    <property type="match status" value="1"/>
</dbReference>
<gene>
    <name evidence="5" type="ORF">Q5H93_19625</name>
</gene>
<feature type="domain" description="DUF3298" evidence="3">
    <location>
        <begin position="299"/>
        <end position="375"/>
    </location>
</feature>
<dbReference type="EMBL" id="JAUQSY010000015">
    <property type="protein sequence ID" value="MDO7876966.1"/>
    <property type="molecule type" value="Genomic_DNA"/>
</dbReference>
<evidence type="ECO:0000313" key="5">
    <source>
        <dbReference type="EMBL" id="MDO7876966.1"/>
    </source>
</evidence>
<evidence type="ECO:0000313" key="6">
    <source>
        <dbReference type="Proteomes" id="UP001176429"/>
    </source>
</evidence>
<dbReference type="Proteomes" id="UP001176429">
    <property type="component" value="Unassembled WGS sequence"/>
</dbReference>
<dbReference type="Gene3D" id="3.30.565.40">
    <property type="entry name" value="Fervidobacterium nodosum Rt17-B1 like"/>
    <property type="match status" value="1"/>
</dbReference>
<sequence>MNRLLLLLPLALLAACHADTKTDTTTTAPPEAPATVSDPAAPADSPGASYRIYRGLLPGTTDSLTLHLVRSPNSGDTELNGTYASYADASGQPFQLVRRLSAADSLVFEDISYEHLGENHSGPMWQLYQQGPLLTGTIAGQPVRLRQAQPAGSVALRVRQFNDSVAAYPGKANSPHAHLSLQVLLPAQAPAALTANILRDLHGDTLANQPVVQPEQQWQQWNQHFTKDYREDAASLQGEETPAYALRHESQQAAYVLWNQASLLSLGLYNYSFTGGAHGSYGTIVATYNTRTGQRLRFADVFRPAAETQLSPILDRAVRRTLRIPATEALDQTLFVKQMPVTHNFYLTSGGAVFVYTPYEIASYAQGEIHVFVPMKELQSVLLPPTNS</sequence>
<dbReference type="Pfam" id="PF11738">
    <property type="entry name" value="DUF3298"/>
    <property type="match status" value="1"/>
</dbReference>
<dbReference type="Pfam" id="PF13739">
    <property type="entry name" value="PdaC"/>
    <property type="match status" value="1"/>
</dbReference>
<dbReference type="InterPro" id="IPR025303">
    <property type="entry name" value="PdaC"/>
</dbReference>